<evidence type="ECO:0000256" key="6">
    <source>
        <dbReference type="ARBA" id="ARBA00023014"/>
    </source>
</evidence>
<dbReference type="InterPro" id="IPR023885">
    <property type="entry name" value="4Fe4S-binding_SPASM_dom"/>
</dbReference>
<dbReference type="Proteomes" id="UP001232493">
    <property type="component" value="Chromosome"/>
</dbReference>
<accession>A0ABY8PP38</accession>
<evidence type="ECO:0000256" key="4">
    <source>
        <dbReference type="ARBA" id="ARBA00022723"/>
    </source>
</evidence>
<evidence type="ECO:0000256" key="2">
    <source>
        <dbReference type="ARBA" id="ARBA00022485"/>
    </source>
</evidence>
<dbReference type="RefSeq" id="WP_280997926.1">
    <property type="nucleotide sequence ID" value="NZ_CP069362.1"/>
</dbReference>
<dbReference type="InterPro" id="IPR058240">
    <property type="entry name" value="rSAM_sf"/>
</dbReference>
<dbReference type="CDD" id="cd01335">
    <property type="entry name" value="Radical_SAM"/>
    <property type="match status" value="1"/>
</dbReference>
<keyword evidence="2" id="KW-0004">4Fe-4S</keyword>
<dbReference type="SFLD" id="SFLDG01067">
    <property type="entry name" value="SPASM/twitch_domain_containing"/>
    <property type="match status" value="1"/>
</dbReference>
<keyword evidence="6" id="KW-0411">Iron-sulfur</keyword>
<dbReference type="Pfam" id="PF04055">
    <property type="entry name" value="Radical_SAM"/>
    <property type="match status" value="1"/>
</dbReference>
<dbReference type="NCBIfam" id="TIGR04085">
    <property type="entry name" value="rSAM_more_4Fe4S"/>
    <property type="match status" value="1"/>
</dbReference>
<keyword evidence="9" id="KW-1185">Reference proteome</keyword>
<dbReference type="SFLD" id="SFLDS00029">
    <property type="entry name" value="Radical_SAM"/>
    <property type="match status" value="1"/>
</dbReference>
<keyword evidence="5" id="KW-0408">Iron</keyword>
<dbReference type="PROSITE" id="PS01305">
    <property type="entry name" value="MOAA_NIFB_PQQE"/>
    <property type="match status" value="1"/>
</dbReference>
<evidence type="ECO:0000256" key="5">
    <source>
        <dbReference type="ARBA" id="ARBA00023004"/>
    </source>
</evidence>
<reference evidence="8 9" key="1">
    <citation type="submission" date="2021-02" db="EMBL/GenBank/DDBJ databases">
        <title>Characterization of Marinitoga sp. nov. str. BP5-C20A.</title>
        <authorList>
            <person name="Erauso G."/>
            <person name="Postec A."/>
        </authorList>
    </citation>
    <scope>NUCLEOTIDE SEQUENCE [LARGE SCALE GENOMIC DNA]</scope>
    <source>
        <strain evidence="8 9">BP5-C20A</strain>
    </source>
</reference>
<evidence type="ECO:0000313" key="8">
    <source>
        <dbReference type="EMBL" id="WGS64346.1"/>
    </source>
</evidence>
<keyword evidence="4" id="KW-0479">Metal-binding</keyword>
<protein>
    <submittedName>
        <fullName evidence="8">Radical SAM protein</fullName>
    </submittedName>
</protein>
<evidence type="ECO:0000256" key="3">
    <source>
        <dbReference type="ARBA" id="ARBA00022691"/>
    </source>
</evidence>
<sequence length="424" mass="49971">MRKSKYTIYKKIDNKIILFNTLYQSLVIFDNYHEKKLMKILSSPNDSLKNFNQEFYNVLIENKFLIEDDIDELDLLRKYYESFINENLIIKIFLTHYCNFNCSYCYQNHQRIHISDIYENAIINFIKNKINSNIKSVVLTFFGGEPMLLKDKIFKISESVYNIINNKNIKLIANIVTNGSIFDEKFYIKLSEISEHINIQITQDGSKKRHNKMRPFKSGNGSYEIIIKNLKKLDNLKIKNINVVYRLNINEDFTEKDFDDLYKFKNINYFLSIVGIFNNPEQEKNANNDKYVYNLLKKAKEKGFEISSFFKNPLYSCSAGLPNTFTFTPDGKITICTGIDPLNNENNMGYLDPKGNLIITNKKLYNKLYSRNRDVFEFEECRKCNLLPICFGGCAYARKIKEKNDFCIPEKYYLKEAINVELEV</sequence>
<organism evidence="8 9">
    <name type="scientific">Marinitoga aeolica</name>
    <dbReference type="NCBI Taxonomy" id="2809031"/>
    <lineage>
        <taxon>Bacteria</taxon>
        <taxon>Thermotogati</taxon>
        <taxon>Thermotogota</taxon>
        <taxon>Thermotogae</taxon>
        <taxon>Petrotogales</taxon>
        <taxon>Petrotogaceae</taxon>
        <taxon>Marinitoga</taxon>
    </lineage>
</organism>
<comment type="cofactor">
    <cofactor evidence="1">
        <name>[4Fe-4S] cluster</name>
        <dbReference type="ChEBI" id="CHEBI:49883"/>
    </cofactor>
</comment>
<proteinExistence type="predicted"/>
<dbReference type="PANTHER" id="PTHR43787:SF3">
    <property type="entry name" value="ARYLSULFATASE REGULATORY PROTEIN"/>
    <property type="match status" value="1"/>
</dbReference>
<feature type="domain" description="Radical SAM core" evidence="7">
    <location>
        <begin position="82"/>
        <end position="305"/>
    </location>
</feature>
<dbReference type="InterPro" id="IPR007197">
    <property type="entry name" value="rSAM"/>
</dbReference>
<evidence type="ECO:0000313" key="9">
    <source>
        <dbReference type="Proteomes" id="UP001232493"/>
    </source>
</evidence>
<evidence type="ECO:0000256" key="1">
    <source>
        <dbReference type="ARBA" id="ARBA00001966"/>
    </source>
</evidence>
<name>A0ABY8PP38_9BACT</name>
<dbReference type="InterPro" id="IPR000385">
    <property type="entry name" value="MoaA_NifB_PqqE_Fe-S-bd_CS"/>
</dbReference>
<gene>
    <name evidence="8" type="ORF">JRV97_08190</name>
</gene>
<dbReference type="InterPro" id="IPR013785">
    <property type="entry name" value="Aldolase_TIM"/>
</dbReference>
<dbReference type="EMBL" id="CP069362">
    <property type="protein sequence ID" value="WGS64346.1"/>
    <property type="molecule type" value="Genomic_DNA"/>
</dbReference>
<dbReference type="PANTHER" id="PTHR43787">
    <property type="entry name" value="FEMO COFACTOR BIOSYNTHESIS PROTEIN NIFB-RELATED"/>
    <property type="match status" value="1"/>
</dbReference>
<evidence type="ECO:0000259" key="7">
    <source>
        <dbReference type="PROSITE" id="PS51918"/>
    </source>
</evidence>
<dbReference type="SUPFAM" id="SSF102114">
    <property type="entry name" value="Radical SAM enzymes"/>
    <property type="match status" value="1"/>
</dbReference>
<dbReference type="PROSITE" id="PS51918">
    <property type="entry name" value="RADICAL_SAM"/>
    <property type="match status" value="1"/>
</dbReference>
<keyword evidence="3" id="KW-0949">S-adenosyl-L-methionine</keyword>
<dbReference type="Gene3D" id="3.20.20.70">
    <property type="entry name" value="Aldolase class I"/>
    <property type="match status" value="1"/>
</dbReference>